<dbReference type="InterPro" id="IPR012341">
    <property type="entry name" value="6hp_glycosidase-like_sf"/>
</dbReference>
<feature type="compositionally biased region" description="Polar residues" evidence="1">
    <location>
        <begin position="714"/>
        <end position="725"/>
    </location>
</feature>
<sequence length="725" mass="78907">MDELPDGGYRLQHPGGERRIAAQPLASDTASVMFDGLFAVAQAELDEARVASITDGAFDSGQPIPCPCFETGEKWRYVWTRDVSYAIDLALARLDPQRARASLRFKLSETRAGTKGLYVAQDTGSGGSWPISSDRVVWFLAAQHLIDGNDDDSRRFAGEVWRALTDTLAQDRRYVFDEAMGLYRGETSFLDWREQSYPRWTANDVGFIAQSFALSTNVLQYRALRLAERLARERGDARAEQYAKQAQDLGATIERRFWREDRGLYMSYIGTAAHPVPFEAYDLLGLSLLVDSGIAPRERALRALSRYPALDSGSPVIWPQQPDTAIYHNRASWPFVSAYSLRAARATGHAPRIAHEIRALMRGAALAGSNMENFELTTQAVHVDDGALSGPVVNSPRQLWSVAGYLDMVIEGVFGVMPDGRIEPKLPVELVPVLFGDRETISLQLANRRITLRRPRELSGDLLVAKSMHTEGDSTAVQLVAARSADGTLASDAAAFAPASPEAPRVDADGAQWKIALPARTRLYVDGARQADAGEARTVEVPRGDVEQCFSLTRVDANGLESLHGPTRCTGDEITVAGEWPRRWIAPHDGRYAVRADFLNPHGPINTGITAAVKWLDVQCTGQPAQGGVLVMPHGQARQRSSAVTFRAAAGAECRFGLRDGFNMSYLSHNAHYTGGSGGQSGPLNAADVGALHVVALAPTPDTPSDTLAKDASKQTATLAENRTQ</sequence>
<protein>
    <submittedName>
        <fullName evidence="2">Six-hairpin glycosidase-like protein</fullName>
    </submittedName>
</protein>
<evidence type="ECO:0000313" key="3">
    <source>
        <dbReference type="Proteomes" id="UP001429984"/>
    </source>
</evidence>
<dbReference type="Proteomes" id="UP001429984">
    <property type="component" value="Unassembled WGS sequence"/>
</dbReference>
<organism evidence="2 3">
    <name type="scientific">Lysobacter niastensis</name>
    <dbReference type="NCBI Taxonomy" id="380629"/>
    <lineage>
        <taxon>Bacteria</taxon>
        <taxon>Pseudomonadati</taxon>
        <taxon>Pseudomonadota</taxon>
        <taxon>Gammaproteobacteria</taxon>
        <taxon>Lysobacterales</taxon>
        <taxon>Lysobacteraceae</taxon>
        <taxon>Lysobacter</taxon>
    </lineage>
</organism>
<name>A0ABS0B8H1_9GAMM</name>
<dbReference type="SUPFAM" id="SSF48208">
    <property type="entry name" value="Six-hairpin glycosidases"/>
    <property type="match status" value="1"/>
</dbReference>
<gene>
    <name evidence="2" type="ORF">IU514_14810</name>
</gene>
<keyword evidence="3" id="KW-1185">Reference proteome</keyword>
<reference evidence="2 3" key="1">
    <citation type="submission" date="2020-11" db="EMBL/GenBank/DDBJ databases">
        <title>Draft Genome Sequence and Secondary Metabolite Biosynthetic Potential of the Lysobacter niastensis Type strain DSM 18481.</title>
        <authorList>
            <person name="Turrini P."/>
            <person name="Artuso I."/>
            <person name="Tescari M."/>
            <person name="Lugli G.A."/>
            <person name="Frangipani E."/>
            <person name="Ventura M."/>
            <person name="Visca P."/>
        </authorList>
    </citation>
    <scope>NUCLEOTIDE SEQUENCE [LARGE SCALE GENOMIC DNA]</scope>
    <source>
        <strain evidence="2 3">DSM 18481</strain>
    </source>
</reference>
<comment type="caution">
    <text evidence="2">The sequence shown here is derived from an EMBL/GenBank/DDBJ whole genome shotgun (WGS) entry which is preliminary data.</text>
</comment>
<dbReference type="Gene3D" id="1.50.10.10">
    <property type="match status" value="1"/>
</dbReference>
<accession>A0ABS0B8H1</accession>
<dbReference type="EMBL" id="JADLZT010000008">
    <property type="protein sequence ID" value="MBF6025303.1"/>
    <property type="molecule type" value="Genomic_DNA"/>
</dbReference>
<evidence type="ECO:0000256" key="1">
    <source>
        <dbReference type="SAM" id="MobiDB-lite"/>
    </source>
</evidence>
<evidence type="ECO:0000313" key="2">
    <source>
        <dbReference type="EMBL" id="MBF6025303.1"/>
    </source>
</evidence>
<proteinExistence type="predicted"/>
<feature type="region of interest" description="Disordered" evidence="1">
    <location>
        <begin position="700"/>
        <end position="725"/>
    </location>
</feature>
<dbReference type="InterPro" id="IPR008928">
    <property type="entry name" value="6-hairpin_glycosidase_sf"/>
</dbReference>